<evidence type="ECO:0000313" key="2">
    <source>
        <dbReference type="Proteomes" id="UP000541444"/>
    </source>
</evidence>
<keyword evidence="2" id="KW-1185">Reference proteome</keyword>
<name>A0A7J7KXF2_9MAGN</name>
<organism evidence="1 2">
    <name type="scientific">Kingdonia uniflora</name>
    <dbReference type="NCBI Taxonomy" id="39325"/>
    <lineage>
        <taxon>Eukaryota</taxon>
        <taxon>Viridiplantae</taxon>
        <taxon>Streptophyta</taxon>
        <taxon>Embryophyta</taxon>
        <taxon>Tracheophyta</taxon>
        <taxon>Spermatophyta</taxon>
        <taxon>Magnoliopsida</taxon>
        <taxon>Ranunculales</taxon>
        <taxon>Circaeasteraceae</taxon>
        <taxon>Kingdonia</taxon>
    </lineage>
</organism>
<comment type="caution">
    <text evidence="1">The sequence shown here is derived from an EMBL/GenBank/DDBJ whole genome shotgun (WGS) entry which is preliminary data.</text>
</comment>
<protein>
    <submittedName>
        <fullName evidence="1">Uncharacterized protein</fullName>
    </submittedName>
</protein>
<accession>A0A7J7KXF2</accession>
<reference evidence="1 2" key="1">
    <citation type="journal article" date="2020" name="IScience">
        <title>Genome Sequencing of the Endangered Kingdonia uniflora (Circaeasteraceae, Ranunculales) Reveals Potential Mechanisms of Evolutionary Specialization.</title>
        <authorList>
            <person name="Sun Y."/>
            <person name="Deng T."/>
            <person name="Zhang A."/>
            <person name="Moore M.J."/>
            <person name="Landis J.B."/>
            <person name="Lin N."/>
            <person name="Zhang H."/>
            <person name="Zhang X."/>
            <person name="Huang J."/>
            <person name="Zhang X."/>
            <person name="Sun H."/>
            <person name="Wang H."/>
        </authorList>
    </citation>
    <scope>NUCLEOTIDE SEQUENCE [LARGE SCALE GENOMIC DNA]</scope>
    <source>
        <strain evidence="1">TB1705</strain>
        <tissue evidence="1">Leaf</tissue>
    </source>
</reference>
<dbReference type="AlphaFoldDB" id="A0A7J7KXF2"/>
<dbReference type="EMBL" id="JACGCM010002822">
    <property type="protein sequence ID" value="KAF6134972.1"/>
    <property type="molecule type" value="Genomic_DNA"/>
</dbReference>
<sequence>MQGTWGLNYLNLNTSLVASPVVSPVIANELNPVLTRSNTVGKAKSKRKTASTPIIVEDVLEASEEVHDDKEQYSNSKTWSSDDFMNLACAWSQVSQSLATTNNQKAATFWFKVRDQLNSFYVDQSMWRSYNGVNYAYKGRLNKECSIFRGIIQDLESRHHTGCFYSDAMSTKTKKITILMMFATHSVLVKSYCPVSLPKAQAMTTQHHGRHEPFVPMPRWEEKTIVRTDKLEDISALEVEIVINTTLSPRQWSFDASNAHCSTLTVVADKDDFFQSG</sequence>
<proteinExistence type="predicted"/>
<gene>
    <name evidence="1" type="ORF">GIB67_037499</name>
</gene>
<evidence type="ECO:0000313" key="1">
    <source>
        <dbReference type="EMBL" id="KAF6134972.1"/>
    </source>
</evidence>
<dbReference type="Proteomes" id="UP000541444">
    <property type="component" value="Unassembled WGS sequence"/>
</dbReference>